<sequence length="263" mass="30687">MTEPNKRIIIPAPSLVDTIHKTAQRVAEKGLSFENGLRSNPTIQANVSFNFLKDENPYHPYYLQKIEEYRKSLSIKYLNAPRDLGDEGTSLVEKVPSDVLMSKLFPTKLIGSDGIPSETLFPRLFSLGLFETLQRRLIPKFELRVIMLTAQYFAVYGELSNLNDNPYFLFLHEKHPWHKLFRKLCLVYTAIWQKPGDLASTIRSRYCQPIEELIKNFRQEVSFQISREKSLFEQVEREKADETLALRDLNWDHFEVVDALDLF</sequence>
<dbReference type="GO" id="GO:0000381">
    <property type="term" value="P:regulation of alternative mRNA splicing, via spliceosome"/>
    <property type="evidence" value="ECO:0007669"/>
    <property type="project" value="TreeGrafter"/>
</dbReference>
<dbReference type="InterPro" id="IPR045146">
    <property type="entry name" value="SF3A1"/>
</dbReference>
<evidence type="ECO:0000259" key="1">
    <source>
        <dbReference type="PROSITE" id="PS50128"/>
    </source>
</evidence>
<evidence type="ECO:0000313" key="2">
    <source>
        <dbReference type="EMBL" id="CAE2338817.1"/>
    </source>
</evidence>
<dbReference type="PANTHER" id="PTHR15316:SF1">
    <property type="entry name" value="SPLICING FACTOR 3A SUBUNIT 1"/>
    <property type="match status" value="1"/>
</dbReference>
<reference evidence="2" key="1">
    <citation type="submission" date="2021-01" db="EMBL/GenBank/DDBJ databases">
        <authorList>
            <person name="Corre E."/>
            <person name="Pelletier E."/>
            <person name="Niang G."/>
            <person name="Scheremetjew M."/>
            <person name="Finn R."/>
            <person name="Kale V."/>
            <person name="Holt S."/>
            <person name="Cochrane G."/>
            <person name="Meng A."/>
            <person name="Brown T."/>
            <person name="Cohen L."/>
        </authorList>
    </citation>
    <scope>NUCLEOTIDE SEQUENCE</scope>
    <source>
        <strain evidence="2">SoJaBio B1-5/56/2</strain>
    </source>
</reference>
<dbReference type="Pfam" id="PF01805">
    <property type="entry name" value="Surp"/>
    <property type="match status" value="2"/>
</dbReference>
<organism evidence="2">
    <name type="scientific">Paramoeba aestuarina</name>
    <dbReference type="NCBI Taxonomy" id="180227"/>
    <lineage>
        <taxon>Eukaryota</taxon>
        <taxon>Amoebozoa</taxon>
        <taxon>Discosea</taxon>
        <taxon>Flabellinia</taxon>
        <taxon>Dactylopodida</taxon>
        <taxon>Paramoebidae</taxon>
        <taxon>Paramoeba</taxon>
    </lineage>
</organism>
<dbReference type="GO" id="GO:0005686">
    <property type="term" value="C:U2 snRNP"/>
    <property type="evidence" value="ECO:0007669"/>
    <property type="project" value="TreeGrafter"/>
</dbReference>
<dbReference type="EMBL" id="HBKR01038783">
    <property type="protein sequence ID" value="CAE2338817.1"/>
    <property type="molecule type" value="Transcribed_RNA"/>
</dbReference>
<accession>A0A7S4PL91</accession>
<dbReference type="GO" id="GO:0071004">
    <property type="term" value="C:U2-type prespliceosome"/>
    <property type="evidence" value="ECO:0007669"/>
    <property type="project" value="TreeGrafter"/>
</dbReference>
<dbReference type="GO" id="GO:0071013">
    <property type="term" value="C:catalytic step 2 spliceosome"/>
    <property type="evidence" value="ECO:0007669"/>
    <property type="project" value="TreeGrafter"/>
</dbReference>
<dbReference type="InterPro" id="IPR035967">
    <property type="entry name" value="SWAP/Surp_sf"/>
</dbReference>
<dbReference type="GO" id="GO:0045292">
    <property type="term" value="P:mRNA cis splicing, via spliceosome"/>
    <property type="evidence" value="ECO:0007669"/>
    <property type="project" value="InterPro"/>
</dbReference>
<dbReference type="PANTHER" id="PTHR15316">
    <property type="entry name" value="SPLICEOSOME ASSOCIATED PROTEIN 114/SWAP SPLICING FACTOR-RELATED"/>
    <property type="match status" value="1"/>
</dbReference>
<protein>
    <recommendedName>
        <fullName evidence="1">SURP motif domain-containing protein</fullName>
    </recommendedName>
</protein>
<dbReference type="SUPFAM" id="SSF109905">
    <property type="entry name" value="Surp module (SWAP domain)"/>
    <property type="match status" value="2"/>
</dbReference>
<dbReference type="Gene3D" id="1.10.10.790">
    <property type="entry name" value="Surp module"/>
    <property type="match status" value="2"/>
</dbReference>
<dbReference type="SMART" id="SM00648">
    <property type="entry name" value="SWAP"/>
    <property type="match status" value="2"/>
</dbReference>
<dbReference type="PROSITE" id="PS50128">
    <property type="entry name" value="SURP"/>
    <property type="match status" value="1"/>
</dbReference>
<name>A0A7S4PL91_9EUKA</name>
<feature type="domain" description="SURP motif" evidence="1">
    <location>
        <begin position="18"/>
        <end position="62"/>
    </location>
</feature>
<gene>
    <name evidence="2" type="ORF">NAES01612_LOCUS25318</name>
</gene>
<dbReference type="InterPro" id="IPR000061">
    <property type="entry name" value="Surp"/>
</dbReference>
<dbReference type="AlphaFoldDB" id="A0A7S4PL91"/>
<dbReference type="GO" id="GO:0003723">
    <property type="term" value="F:RNA binding"/>
    <property type="evidence" value="ECO:0007669"/>
    <property type="project" value="InterPro"/>
</dbReference>
<proteinExistence type="predicted"/>